<dbReference type="PANTHER" id="PTHR43586:SF15">
    <property type="entry name" value="BLR3095 PROTEIN"/>
    <property type="match status" value="1"/>
</dbReference>
<dbReference type="EMBL" id="MEUM01000167">
    <property type="protein sequence ID" value="OGC38777.1"/>
    <property type="molecule type" value="Genomic_DNA"/>
</dbReference>
<dbReference type="InterPro" id="IPR015422">
    <property type="entry name" value="PyrdxlP-dep_Trfase_small"/>
</dbReference>
<dbReference type="Gene3D" id="3.90.1150.10">
    <property type="entry name" value="Aspartate Aminotransferase, domain 1"/>
    <property type="match status" value="1"/>
</dbReference>
<dbReference type="AlphaFoldDB" id="A0A1F4U1M8"/>
<accession>A0A1F4U1M8</accession>
<evidence type="ECO:0000259" key="1">
    <source>
        <dbReference type="Pfam" id="PF00266"/>
    </source>
</evidence>
<dbReference type="SUPFAM" id="SSF53383">
    <property type="entry name" value="PLP-dependent transferases"/>
    <property type="match status" value="1"/>
</dbReference>
<evidence type="ECO:0000313" key="2">
    <source>
        <dbReference type="EMBL" id="OGC38777.1"/>
    </source>
</evidence>
<reference evidence="2 3" key="1">
    <citation type="journal article" date="2016" name="Nat. Commun.">
        <title>Thousands of microbial genomes shed light on interconnected biogeochemical processes in an aquifer system.</title>
        <authorList>
            <person name="Anantharaman K."/>
            <person name="Brown C.T."/>
            <person name="Hug L.A."/>
            <person name="Sharon I."/>
            <person name="Castelle C.J."/>
            <person name="Probst A.J."/>
            <person name="Thomas B.C."/>
            <person name="Singh A."/>
            <person name="Wilkins M.J."/>
            <person name="Karaoz U."/>
            <person name="Brodie E.L."/>
            <person name="Williams K.H."/>
            <person name="Hubbard S.S."/>
            <person name="Banfield J.F."/>
        </authorList>
    </citation>
    <scope>NUCLEOTIDE SEQUENCE [LARGE SCALE GENOMIC DNA]</scope>
</reference>
<dbReference type="InterPro" id="IPR015421">
    <property type="entry name" value="PyrdxlP-dep_Trfase_major"/>
</dbReference>
<evidence type="ECO:0000313" key="3">
    <source>
        <dbReference type="Proteomes" id="UP000177025"/>
    </source>
</evidence>
<feature type="domain" description="Aminotransferase class V" evidence="1">
    <location>
        <begin position="56"/>
        <end position="346"/>
    </location>
</feature>
<dbReference type="InterPro" id="IPR015424">
    <property type="entry name" value="PyrdxlP-dep_Trfase"/>
</dbReference>
<sequence>MNKKELRQQFPITQKFTYLNHAGTGPLSSRARKVIDDCLCIYQQQAEFDLDDYWRRIHNARLIVARLLGAQCNEIAFTANTSEGIFIGLSNLPLKGGDKIIVMDEVFPAVRYVVDNNFPHLDKIYVSFAGRSGVDVVSRYLDDHVRVVVVDYVQYLSGSMIDIDELGKFLHERDIYLVVDGIQAIGAVECDLSRGNVDILACGAAKWLLGPSGIGFVYVNKGLWQDLKKIHTGWLGADWRDFYDCSKRPLMYEDARKFEIGTRNVMGILALVENIQIILELGIQHVHNEIIVLKNRLREELKKRGCTIITPESGPQSGILTIQHPESNRVFQRLIESKVMISLRSGNLRFSPHFYNTVEEIEFASRQFDPRYY</sequence>
<organism evidence="2 3">
    <name type="scientific">candidate division WOR-3 bacterium RBG_13_43_14</name>
    <dbReference type="NCBI Taxonomy" id="1802590"/>
    <lineage>
        <taxon>Bacteria</taxon>
        <taxon>Bacteria division WOR-3</taxon>
    </lineage>
</organism>
<dbReference type="PANTHER" id="PTHR43586">
    <property type="entry name" value="CYSTEINE DESULFURASE"/>
    <property type="match status" value="1"/>
</dbReference>
<comment type="caution">
    <text evidence="2">The sequence shown here is derived from an EMBL/GenBank/DDBJ whole genome shotgun (WGS) entry which is preliminary data.</text>
</comment>
<dbReference type="Pfam" id="PF00266">
    <property type="entry name" value="Aminotran_5"/>
    <property type="match status" value="1"/>
</dbReference>
<protein>
    <recommendedName>
        <fullName evidence="1">Aminotransferase class V domain-containing protein</fullName>
    </recommendedName>
</protein>
<dbReference type="InterPro" id="IPR000192">
    <property type="entry name" value="Aminotrans_V_dom"/>
</dbReference>
<gene>
    <name evidence="2" type="ORF">A2Y85_08275</name>
</gene>
<dbReference type="Gene3D" id="3.40.640.10">
    <property type="entry name" value="Type I PLP-dependent aspartate aminotransferase-like (Major domain)"/>
    <property type="match status" value="1"/>
</dbReference>
<name>A0A1F4U1M8_UNCW3</name>
<proteinExistence type="predicted"/>
<dbReference type="Proteomes" id="UP000177025">
    <property type="component" value="Unassembled WGS sequence"/>
</dbReference>